<dbReference type="Gene3D" id="2.130.10.10">
    <property type="entry name" value="YVTN repeat-like/Quinoprotein amine dehydrogenase"/>
    <property type="match status" value="2"/>
</dbReference>
<keyword evidence="2" id="KW-1185">Reference proteome</keyword>
<dbReference type="InterPro" id="IPR011047">
    <property type="entry name" value="Quinoprotein_ADH-like_sf"/>
</dbReference>
<dbReference type="SUPFAM" id="SSF50998">
    <property type="entry name" value="Quinoprotein alcohol dehydrogenase-like"/>
    <property type="match status" value="1"/>
</dbReference>
<sequence>MATRVENRIAPIQWHHSLVIDFLRTLPLDGIDMLVSWNGSRVQVRDPRNDRLISESAALGAITGLTVCPVAWRDPLIATGTGDGAGWLEPRSGVAAHPDSPAGALGGMAAWAGTLLAGTSADPFMLIRWDAGTGARLEPLGRHEDQVTALAVVDLPDGPIVCAGDRTGAIRRWDPRTGARAGLPLVVGDDIIRAITPVLLPDGRRLIAAATADLHRWDATTGEPIGVPVVVDSAAVHSLDAVLVNGRVELITAGSDEVVRRWDAATGEPVGDPMPGRSATVLHRYGQLTLAVGTLTGAVDLRPLGQPHPDRRT</sequence>
<protein>
    <recommendedName>
        <fullName evidence="3">WD40 repeat protein</fullName>
    </recommendedName>
</protein>
<reference evidence="1 2" key="1">
    <citation type="submission" date="2021-01" db="EMBL/GenBank/DDBJ databases">
        <title>Whole genome shotgun sequence of Actinoplanes palleronii NBRC 14916.</title>
        <authorList>
            <person name="Komaki H."/>
            <person name="Tamura T."/>
        </authorList>
    </citation>
    <scope>NUCLEOTIDE SEQUENCE [LARGE SCALE GENOMIC DNA]</scope>
    <source>
        <strain evidence="1 2">NBRC 14916</strain>
    </source>
</reference>
<comment type="caution">
    <text evidence="1">The sequence shown here is derived from an EMBL/GenBank/DDBJ whole genome shotgun (WGS) entry which is preliminary data.</text>
</comment>
<proteinExistence type="predicted"/>
<organism evidence="1 2">
    <name type="scientific">Actinoplanes palleronii</name>
    <dbReference type="NCBI Taxonomy" id="113570"/>
    <lineage>
        <taxon>Bacteria</taxon>
        <taxon>Bacillati</taxon>
        <taxon>Actinomycetota</taxon>
        <taxon>Actinomycetes</taxon>
        <taxon>Micromonosporales</taxon>
        <taxon>Micromonosporaceae</taxon>
        <taxon>Actinoplanes</taxon>
    </lineage>
</organism>
<name>A0ABQ4B0U8_9ACTN</name>
<accession>A0ABQ4B0U8</accession>
<dbReference type="EMBL" id="BOMS01000005">
    <property type="protein sequence ID" value="GIE64197.1"/>
    <property type="molecule type" value="Genomic_DNA"/>
</dbReference>
<evidence type="ECO:0008006" key="3">
    <source>
        <dbReference type="Google" id="ProtNLM"/>
    </source>
</evidence>
<dbReference type="InterPro" id="IPR015943">
    <property type="entry name" value="WD40/YVTN_repeat-like_dom_sf"/>
</dbReference>
<gene>
    <name evidence="1" type="ORF">Apa02nite_003050</name>
</gene>
<evidence type="ECO:0000313" key="1">
    <source>
        <dbReference type="EMBL" id="GIE64197.1"/>
    </source>
</evidence>
<dbReference type="Proteomes" id="UP000624709">
    <property type="component" value="Unassembled WGS sequence"/>
</dbReference>
<evidence type="ECO:0000313" key="2">
    <source>
        <dbReference type="Proteomes" id="UP000624709"/>
    </source>
</evidence>